<dbReference type="GO" id="GO:0016020">
    <property type="term" value="C:membrane"/>
    <property type="evidence" value="ECO:0007669"/>
    <property type="project" value="InterPro"/>
</dbReference>
<dbReference type="CDD" id="cd16917">
    <property type="entry name" value="HATPase_UhpB-NarQ-NarX-like"/>
    <property type="match status" value="1"/>
</dbReference>
<evidence type="ECO:0000256" key="1">
    <source>
        <dbReference type="ARBA" id="ARBA00000085"/>
    </source>
</evidence>
<dbReference type="GO" id="GO:0000155">
    <property type="term" value="F:phosphorelay sensor kinase activity"/>
    <property type="evidence" value="ECO:0007669"/>
    <property type="project" value="InterPro"/>
</dbReference>
<feature type="transmembrane region" description="Helical" evidence="10">
    <location>
        <begin position="142"/>
        <end position="163"/>
    </location>
</feature>
<comment type="catalytic activity">
    <reaction evidence="1">
        <text>ATP + protein L-histidine = ADP + protein N-phospho-L-histidine.</text>
        <dbReference type="EC" id="2.7.13.3"/>
    </reaction>
</comment>
<dbReference type="Pfam" id="PF23539">
    <property type="entry name" value="DUF7134"/>
    <property type="match status" value="1"/>
</dbReference>
<organism evidence="13">
    <name type="scientific">Neobacillus citreus</name>
    <dbReference type="NCBI Taxonomy" id="2833578"/>
    <lineage>
        <taxon>Bacteria</taxon>
        <taxon>Bacillati</taxon>
        <taxon>Bacillota</taxon>
        <taxon>Bacilli</taxon>
        <taxon>Bacillales</taxon>
        <taxon>Bacillaceae</taxon>
        <taxon>Neobacillus</taxon>
    </lineage>
</organism>
<comment type="caution">
    <text evidence="13">The sequence shown here is derived from an EMBL/GenBank/DDBJ whole genome shotgun (WGS) entry which is preliminary data.</text>
</comment>
<evidence type="ECO:0000256" key="7">
    <source>
        <dbReference type="ARBA" id="ARBA00022840"/>
    </source>
</evidence>
<feature type="transmembrane region" description="Helical" evidence="10">
    <location>
        <begin position="6"/>
        <end position="23"/>
    </location>
</feature>
<evidence type="ECO:0000256" key="4">
    <source>
        <dbReference type="ARBA" id="ARBA00022679"/>
    </source>
</evidence>
<keyword evidence="10" id="KW-0472">Membrane</keyword>
<evidence type="ECO:0000256" key="9">
    <source>
        <dbReference type="SAM" id="MobiDB-lite"/>
    </source>
</evidence>
<name>A0A942T1R0_9BACI</name>
<evidence type="ECO:0000256" key="5">
    <source>
        <dbReference type="ARBA" id="ARBA00022741"/>
    </source>
</evidence>
<evidence type="ECO:0000256" key="2">
    <source>
        <dbReference type="ARBA" id="ARBA00012438"/>
    </source>
</evidence>
<keyword evidence="4" id="KW-0808">Transferase</keyword>
<dbReference type="EMBL" id="JAGYPE010000003">
    <property type="protein sequence ID" value="MBS4183596.1"/>
    <property type="molecule type" value="Genomic_DNA"/>
</dbReference>
<feature type="region of interest" description="Disordered" evidence="9">
    <location>
        <begin position="389"/>
        <end position="415"/>
    </location>
</feature>
<dbReference type="AlphaFoldDB" id="A0A942T1R0"/>
<dbReference type="InterPro" id="IPR050482">
    <property type="entry name" value="Sensor_HK_TwoCompSys"/>
</dbReference>
<dbReference type="PANTHER" id="PTHR24421">
    <property type="entry name" value="NITRATE/NITRITE SENSOR PROTEIN NARX-RELATED"/>
    <property type="match status" value="1"/>
</dbReference>
<feature type="transmembrane region" description="Helical" evidence="10">
    <location>
        <begin position="30"/>
        <end position="46"/>
    </location>
</feature>
<keyword evidence="10" id="KW-1133">Transmembrane helix</keyword>
<dbReference type="Gene3D" id="3.30.565.10">
    <property type="entry name" value="Histidine kinase-like ATPase, C-terminal domain"/>
    <property type="match status" value="1"/>
</dbReference>
<gene>
    <name evidence="13" type="ORF">KHB02_19585</name>
</gene>
<evidence type="ECO:0000256" key="3">
    <source>
        <dbReference type="ARBA" id="ARBA00022553"/>
    </source>
</evidence>
<evidence type="ECO:0000256" key="8">
    <source>
        <dbReference type="ARBA" id="ARBA00023012"/>
    </source>
</evidence>
<keyword evidence="10" id="KW-0812">Transmembrane</keyword>
<proteinExistence type="predicted"/>
<keyword evidence="6" id="KW-0418">Kinase</keyword>
<evidence type="ECO:0000256" key="6">
    <source>
        <dbReference type="ARBA" id="ARBA00022777"/>
    </source>
</evidence>
<dbReference type="EC" id="2.7.13.3" evidence="2"/>
<evidence type="ECO:0000313" key="13">
    <source>
        <dbReference type="EMBL" id="MBS4183596.1"/>
    </source>
</evidence>
<dbReference type="InterPro" id="IPR011712">
    <property type="entry name" value="Sig_transdc_His_kin_sub3_dim/P"/>
</dbReference>
<dbReference type="GO" id="GO:0005524">
    <property type="term" value="F:ATP binding"/>
    <property type="evidence" value="ECO:0007669"/>
    <property type="project" value="UniProtKB-KW"/>
</dbReference>
<keyword evidence="3" id="KW-0597">Phosphoprotein</keyword>
<feature type="transmembrane region" description="Helical" evidence="10">
    <location>
        <begin position="52"/>
        <end position="75"/>
    </location>
</feature>
<accession>A0A942T1R0</accession>
<feature type="domain" description="DUF7134" evidence="12">
    <location>
        <begin position="3"/>
        <end position="167"/>
    </location>
</feature>
<evidence type="ECO:0000256" key="10">
    <source>
        <dbReference type="SAM" id="Phobius"/>
    </source>
</evidence>
<reference evidence="13" key="1">
    <citation type="submission" date="2021-05" db="EMBL/GenBank/DDBJ databases">
        <title>Novel Bacillus species.</title>
        <authorList>
            <person name="Liu G."/>
        </authorList>
    </citation>
    <scope>NUCLEOTIDE SEQUENCE</scope>
    <source>
        <strain evidence="13">FJAT-50051</strain>
    </source>
</reference>
<protein>
    <recommendedName>
        <fullName evidence="2">histidine kinase</fullName>
        <ecNumber evidence="2">2.7.13.3</ecNumber>
    </recommendedName>
</protein>
<sequence length="415" mass="44647">MLRSQILFDVIVAGSLTLIIVLGEFQRVDAVQALIVAVGLGGALALRRLSPALALVIAWVFALAQMVMGLGVELADLFIPAVMFTTSAYGTNRVRWWGLTSAFLGAVVAGVYLGVQEYLVRYGLDGPFSSYPTQLVREVVQMIAYLVVVLAILLLPWLGGLVVRVRRSARMSREAQLLAERDAARADRAVAVEQERVRIARDMHDIVAHSLAVVIAQSDGARYALKADPSVADQALTTISSTARRALGDVRELLGALRHEQGNAPTPEIDDIERLVDEMRSVGLDVRVEREGDPSGLPTTTQLAVYRIVQESLTNAYKHGEPGTPVHASLTYRPDTVEIDVVNRRADDGVRGPGTGHGLVGMRERATMTGGSMTAGPRGDDFRVAVRMPSVPASGQVPRGRITPPGPTNQEPTAP</sequence>
<evidence type="ECO:0000259" key="12">
    <source>
        <dbReference type="Pfam" id="PF23539"/>
    </source>
</evidence>
<evidence type="ECO:0000259" key="11">
    <source>
        <dbReference type="Pfam" id="PF07730"/>
    </source>
</evidence>
<feature type="transmembrane region" description="Helical" evidence="10">
    <location>
        <begin position="96"/>
        <end position="115"/>
    </location>
</feature>
<feature type="domain" description="Signal transduction histidine kinase subgroup 3 dimerisation and phosphoacceptor" evidence="11">
    <location>
        <begin position="195"/>
        <end position="260"/>
    </location>
</feature>
<dbReference type="SUPFAM" id="SSF55874">
    <property type="entry name" value="ATPase domain of HSP90 chaperone/DNA topoisomerase II/histidine kinase"/>
    <property type="match status" value="1"/>
</dbReference>
<dbReference type="PANTHER" id="PTHR24421:SF10">
    <property type="entry name" value="NITRATE_NITRITE SENSOR PROTEIN NARQ"/>
    <property type="match status" value="1"/>
</dbReference>
<dbReference type="GO" id="GO:0046983">
    <property type="term" value="F:protein dimerization activity"/>
    <property type="evidence" value="ECO:0007669"/>
    <property type="project" value="InterPro"/>
</dbReference>
<keyword evidence="8" id="KW-0902">Two-component regulatory system</keyword>
<dbReference type="Gene3D" id="1.20.5.1930">
    <property type="match status" value="1"/>
</dbReference>
<dbReference type="InterPro" id="IPR036890">
    <property type="entry name" value="HATPase_C_sf"/>
</dbReference>
<keyword evidence="7" id="KW-0067">ATP-binding</keyword>
<dbReference type="Pfam" id="PF07730">
    <property type="entry name" value="HisKA_3"/>
    <property type="match status" value="1"/>
</dbReference>
<dbReference type="InterPro" id="IPR055558">
    <property type="entry name" value="DUF7134"/>
</dbReference>
<keyword evidence="5" id="KW-0547">Nucleotide-binding</keyword>